<reference evidence="2" key="1">
    <citation type="journal article" date="2020" name="Stud. Mycol.">
        <title>101 Dothideomycetes genomes: a test case for predicting lifestyles and emergence of pathogens.</title>
        <authorList>
            <person name="Haridas S."/>
            <person name="Albert R."/>
            <person name="Binder M."/>
            <person name="Bloem J."/>
            <person name="Labutti K."/>
            <person name="Salamov A."/>
            <person name="Andreopoulos B."/>
            <person name="Baker S."/>
            <person name="Barry K."/>
            <person name="Bills G."/>
            <person name="Bluhm B."/>
            <person name="Cannon C."/>
            <person name="Castanera R."/>
            <person name="Culley D."/>
            <person name="Daum C."/>
            <person name="Ezra D."/>
            <person name="Gonzalez J."/>
            <person name="Henrissat B."/>
            <person name="Kuo A."/>
            <person name="Liang C."/>
            <person name="Lipzen A."/>
            <person name="Lutzoni F."/>
            <person name="Magnuson J."/>
            <person name="Mondo S."/>
            <person name="Nolan M."/>
            <person name="Ohm R."/>
            <person name="Pangilinan J."/>
            <person name="Park H.-J."/>
            <person name="Ramirez L."/>
            <person name="Alfaro M."/>
            <person name="Sun H."/>
            <person name="Tritt A."/>
            <person name="Yoshinaga Y."/>
            <person name="Zwiers L.-H."/>
            <person name="Turgeon B."/>
            <person name="Goodwin S."/>
            <person name="Spatafora J."/>
            <person name="Crous P."/>
            <person name="Grigoriev I."/>
        </authorList>
    </citation>
    <scope>NUCLEOTIDE SEQUENCE</scope>
    <source>
        <strain evidence="2">CBS 675.92</strain>
    </source>
</reference>
<name>A0A6A5TMU8_9PLEO</name>
<evidence type="ECO:0000313" key="2">
    <source>
        <dbReference type="EMBL" id="KAF1950257.1"/>
    </source>
</evidence>
<keyword evidence="1" id="KW-1133">Transmembrane helix</keyword>
<dbReference type="Proteomes" id="UP000800035">
    <property type="component" value="Unassembled WGS sequence"/>
</dbReference>
<keyword evidence="3" id="KW-1185">Reference proteome</keyword>
<dbReference type="AlphaFoldDB" id="A0A6A5TMU8"/>
<sequence length="94" mass="10839">TYDHRILRTRLPVRSAIYKQDTGGLVLQWVTMGEYLLLYVFVVFFVKFLCGFWCAGNFVSRATEYTHSAFQSFKVARKLASWSRSTMLGSEEPG</sequence>
<evidence type="ECO:0000256" key="1">
    <source>
        <dbReference type="SAM" id="Phobius"/>
    </source>
</evidence>
<accession>A0A6A5TMU8</accession>
<organism evidence="2 3">
    <name type="scientific">Byssothecium circinans</name>
    <dbReference type="NCBI Taxonomy" id="147558"/>
    <lineage>
        <taxon>Eukaryota</taxon>
        <taxon>Fungi</taxon>
        <taxon>Dikarya</taxon>
        <taxon>Ascomycota</taxon>
        <taxon>Pezizomycotina</taxon>
        <taxon>Dothideomycetes</taxon>
        <taxon>Pleosporomycetidae</taxon>
        <taxon>Pleosporales</taxon>
        <taxon>Massarineae</taxon>
        <taxon>Massarinaceae</taxon>
        <taxon>Byssothecium</taxon>
    </lineage>
</organism>
<dbReference type="OrthoDB" id="3868412at2759"/>
<protein>
    <submittedName>
        <fullName evidence="2">Uncharacterized protein</fullName>
    </submittedName>
</protein>
<feature type="transmembrane region" description="Helical" evidence="1">
    <location>
        <begin position="36"/>
        <end position="59"/>
    </location>
</feature>
<keyword evidence="1" id="KW-0812">Transmembrane</keyword>
<keyword evidence="1" id="KW-0472">Membrane</keyword>
<evidence type="ECO:0000313" key="3">
    <source>
        <dbReference type="Proteomes" id="UP000800035"/>
    </source>
</evidence>
<gene>
    <name evidence="2" type="ORF">CC80DRAFT_427211</name>
</gene>
<dbReference type="EMBL" id="ML977027">
    <property type="protein sequence ID" value="KAF1950257.1"/>
    <property type="molecule type" value="Genomic_DNA"/>
</dbReference>
<feature type="non-terminal residue" evidence="2">
    <location>
        <position position="1"/>
    </location>
</feature>
<proteinExistence type="predicted"/>